<protein>
    <recommendedName>
        <fullName evidence="1">Roadblock/LAMTOR2 domain-containing protein</fullName>
    </recommendedName>
</protein>
<dbReference type="Gene3D" id="3.30.450.30">
    <property type="entry name" value="Dynein light chain 2a, cytoplasmic"/>
    <property type="match status" value="1"/>
</dbReference>
<dbReference type="Pfam" id="PF03259">
    <property type="entry name" value="Robl_LC7"/>
    <property type="match status" value="1"/>
</dbReference>
<dbReference type="AlphaFoldDB" id="A0A7G9YLZ7"/>
<name>A0A7G9YLZ7_9EURY</name>
<sequence length="125" mass="13245">MPETKKDKLDKILARFGEVGQIKAAGIVSKEGLLITALMPPEMNERIVAALCSTIMASAETASTQMGTGGVSDIHVKTEQGTILLQPAGEKAILIALADSGAQLGLIMMEIEVRAKQVQEILEEV</sequence>
<accession>A0A7G9YLZ7</accession>
<dbReference type="InterPro" id="IPR004942">
    <property type="entry name" value="Roadblock/LAMTOR2_dom"/>
</dbReference>
<organism evidence="2">
    <name type="scientific">Candidatus Methanogaster sp. ANME-2c ERB4</name>
    <dbReference type="NCBI Taxonomy" id="2759911"/>
    <lineage>
        <taxon>Archaea</taxon>
        <taxon>Methanobacteriati</taxon>
        <taxon>Methanobacteriota</taxon>
        <taxon>Stenosarchaea group</taxon>
        <taxon>Methanomicrobia</taxon>
        <taxon>Methanosarcinales</taxon>
        <taxon>ANME-2 cluster</taxon>
        <taxon>Candidatus Methanogasteraceae</taxon>
        <taxon>Candidatus Methanogaster</taxon>
    </lineage>
</organism>
<gene>
    <name evidence="2" type="ORF">KNGNHFEO_00028</name>
</gene>
<evidence type="ECO:0000313" key="2">
    <source>
        <dbReference type="EMBL" id="QNO49031.1"/>
    </source>
</evidence>
<dbReference type="PANTHER" id="PTHR36222">
    <property type="entry name" value="SERINE PROTEASE INHIBITOR RV3364C"/>
    <property type="match status" value="1"/>
</dbReference>
<feature type="domain" description="Roadblock/LAMTOR2" evidence="1">
    <location>
        <begin position="9"/>
        <end position="98"/>
    </location>
</feature>
<proteinExistence type="predicted"/>
<dbReference type="PANTHER" id="PTHR36222:SF1">
    <property type="entry name" value="SERINE PROTEASE INHIBITOR RV3364C"/>
    <property type="match status" value="1"/>
</dbReference>
<dbReference type="EMBL" id="MT631369">
    <property type="protein sequence ID" value="QNO49031.1"/>
    <property type="molecule type" value="Genomic_DNA"/>
</dbReference>
<dbReference type="SMART" id="SM00960">
    <property type="entry name" value="Robl_LC7"/>
    <property type="match status" value="1"/>
</dbReference>
<dbReference type="InterPro" id="IPR053141">
    <property type="entry name" value="Mycobact_SerProt_Inhib_Rv3364c"/>
</dbReference>
<reference evidence="2" key="1">
    <citation type="submission" date="2020-06" db="EMBL/GenBank/DDBJ databases">
        <title>Unique genomic features of the anaerobic methanotrophic archaea.</title>
        <authorList>
            <person name="Chadwick G.L."/>
            <person name="Skennerton C.T."/>
            <person name="Laso-Perez R."/>
            <person name="Leu A.O."/>
            <person name="Speth D.R."/>
            <person name="Yu H."/>
            <person name="Morgan-Lang C."/>
            <person name="Hatzenpichler R."/>
            <person name="Goudeau D."/>
            <person name="Malmstrom R."/>
            <person name="Brazelton W.J."/>
            <person name="Woyke T."/>
            <person name="Hallam S.J."/>
            <person name="Tyson G.W."/>
            <person name="Wegener G."/>
            <person name="Boetius A."/>
            <person name="Orphan V."/>
        </authorList>
    </citation>
    <scope>NUCLEOTIDE SEQUENCE</scope>
</reference>
<evidence type="ECO:0000259" key="1">
    <source>
        <dbReference type="SMART" id="SM00960"/>
    </source>
</evidence>
<dbReference type="SUPFAM" id="SSF103196">
    <property type="entry name" value="Roadblock/LC7 domain"/>
    <property type="match status" value="1"/>
</dbReference>